<proteinExistence type="predicted"/>
<name>A0A9W6XTT6_9STRA</name>
<dbReference type="EMBL" id="BSXT01001790">
    <property type="protein sequence ID" value="GMF45155.1"/>
    <property type="molecule type" value="Genomic_DNA"/>
</dbReference>
<dbReference type="OrthoDB" id="128001at2759"/>
<sequence length="351" mass="39935">MVALVVCSGRASSTTNFKVTTPDDAVRHAIEQNDFKIHRLLRAHKTVSAPQESEERLFGVNLGMVDDLLENASVIWQLNILKNRGTKLDDAFTALNVDKVTNNLLESKEWKMLVRYAEMTNQNDPEHAVVSMLTRKLGGDGFSKTMAKAMKDPNTKEIAAALEAAQLTWWLKQDFSPESVLKTQKLDQGADAFLDGAPFATWFKYLENYNKKHLRSNKMMPKTTLDIFTAKYGEEGFLKLLGQLDDIPGATKFQDEIVTNWMANPDHPLNMFKRLKLDEAGDDLFTSPLLSIWTKYMLRFNETYKHSQTTMIQIFTKSYGDEKMATMIQAAIKVPETEQFAKTLQTARFEQ</sequence>
<evidence type="ECO:0000313" key="1">
    <source>
        <dbReference type="EMBL" id="GMF45155.1"/>
    </source>
</evidence>
<organism evidence="1 2">
    <name type="scientific">Phytophthora fragariaefolia</name>
    <dbReference type="NCBI Taxonomy" id="1490495"/>
    <lineage>
        <taxon>Eukaryota</taxon>
        <taxon>Sar</taxon>
        <taxon>Stramenopiles</taxon>
        <taxon>Oomycota</taxon>
        <taxon>Peronosporomycetes</taxon>
        <taxon>Peronosporales</taxon>
        <taxon>Peronosporaceae</taxon>
        <taxon>Phytophthora</taxon>
    </lineage>
</organism>
<dbReference type="AlphaFoldDB" id="A0A9W6XTT6"/>
<keyword evidence="2" id="KW-1185">Reference proteome</keyword>
<gene>
    <name evidence="1" type="ORF">Pfra01_001603300</name>
</gene>
<dbReference type="Proteomes" id="UP001165121">
    <property type="component" value="Unassembled WGS sequence"/>
</dbReference>
<accession>A0A9W6XTT6</accession>
<comment type="caution">
    <text evidence="1">The sequence shown here is derived from an EMBL/GenBank/DDBJ whole genome shotgun (WGS) entry which is preliminary data.</text>
</comment>
<reference evidence="1" key="1">
    <citation type="submission" date="2023-04" db="EMBL/GenBank/DDBJ databases">
        <title>Phytophthora fragariaefolia NBRC 109709.</title>
        <authorList>
            <person name="Ichikawa N."/>
            <person name="Sato H."/>
            <person name="Tonouchi N."/>
        </authorList>
    </citation>
    <scope>NUCLEOTIDE SEQUENCE</scope>
    <source>
        <strain evidence="1">NBRC 109709</strain>
    </source>
</reference>
<protein>
    <submittedName>
        <fullName evidence="1">Unnamed protein product</fullName>
    </submittedName>
</protein>
<evidence type="ECO:0000313" key="2">
    <source>
        <dbReference type="Proteomes" id="UP001165121"/>
    </source>
</evidence>